<accession>A0A484NC42</accession>
<sequence>MLGSILRQLGEKVCICVLRLGNLGDLEFLEAFQQGKHELLVSCHASFSCFHVTGNLPNNQARVRFDTDPADFQGLGKSEPSSQSFIFCLIVRQLEVEHDCMVDLEPFWVVNTIPPPYPLGPDAPSAAISHPCSVGLLTGRSGVRPVISTRKSGLEEKKTLFFVCATVHGCTLVEGVQMDFRIFLPGESIGASILTFRGKGVRWTLVVNGDPARGLSRSFFSLTFFSSLSSFASIYWTRSFGMVNRFATGNLGWLSASSSWEEALVLAGSCRLDRERRVRAGSASLTSPNRANALTWDVLSLLLLVGPRNVPLAVITLNRDAMTIRGDLRIRTLRGTRRLCSVKRASQVDRGYGADQLRLERLAGSFMKRVMLGGNVTLGPTEGTGVVKGLTTLGVGTELRPKGNIGAEMTDEKLQMKARQTGQLEVENAQIKAELERERSDQAVHATTWVAQKPEKFAAWALSDWEVGIRFFQVSQQLIDDIGILGFGTSPYQKHRGLYGILSNRL</sequence>
<proteinExistence type="predicted"/>
<dbReference type="EMBL" id="OOIL02006606">
    <property type="protein sequence ID" value="VFQ98640.1"/>
    <property type="molecule type" value="Genomic_DNA"/>
</dbReference>
<keyword evidence="2" id="KW-1185">Reference proteome</keyword>
<dbReference type="AlphaFoldDB" id="A0A484NC42"/>
<dbReference type="Proteomes" id="UP000595140">
    <property type="component" value="Unassembled WGS sequence"/>
</dbReference>
<name>A0A484NC42_9ASTE</name>
<evidence type="ECO:0000313" key="2">
    <source>
        <dbReference type="Proteomes" id="UP000595140"/>
    </source>
</evidence>
<reference evidence="1 2" key="1">
    <citation type="submission" date="2018-04" db="EMBL/GenBank/DDBJ databases">
        <authorList>
            <person name="Vogel A."/>
        </authorList>
    </citation>
    <scope>NUCLEOTIDE SEQUENCE [LARGE SCALE GENOMIC DNA]</scope>
</reference>
<organism evidence="1 2">
    <name type="scientific">Cuscuta campestris</name>
    <dbReference type="NCBI Taxonomy" id="132261"/>
    <lineage>
        <taxon>Eukaryota</taxon>
        <taxon>Viridiplantae</taxon>
        <taxon>Streptophyta</taxon>
        <taxon>Embryophyta</taxon>
        <taxon>Tracheophyta</taxon>
        <taxon>Spermatophyta</taxon>
        <taxon>Magnoliopsida</taxon>
        <taxon>eudicotyledons</taxon>
        <taxon>Gunneridae</taxon>
        <taxon>Pentapetalae</taxon>
        <taxon>asterids</taxon>
        <taxon>lamiids</taxon>
        <taxon>Solanales</taxon>
        <taxon>Convolvulaceae</taxon>
        <taxon>Cuscuteae</taxon>
        <taxon>Cuscuta</taxon>
        <taxon>Cuscuta subgen. Grammica</taxon>
        <taxon>Cuscuta sect. Cleistogrammica</taxon>
    </lineage>
</organism>
<evidence type="ECO:0000313" key="1">
    <source>
        <dbReference type="EMBL" id="VFQ98640.1"/>
    </source>
</evidence>
<protein>
    <submittedName>
        <fullName evidence="1">Uncharacterized protein</fullName>
    </submittedName>
</protein>
<gene>
    <name evidence="1" type="ORF">CCAM_LOCUS40416</name>
</gene>